<keyword evidence="4 7" id="KW-0812">Transmembrane</keyword>
<evidence type="ECO:0000256" key="4">
    <source>
        <dbReference type="ARBA" id="ARBA00022692"/>
    </source>
</evidence>
<feature type="transmembrane region" description="Helical" evidence="7">
    <location>
        <begin position="140"/>
        <end position="161"/>
    </location>
</feature>
<sequence length="313" mass="33824">MLKALSQLTLRLVLSLFTAAVLIFILLRAIPGDPASIALGVNATDDAVAALSHKLGTDRPLIMQFFLWIGGLLHGDFGTSLHSSQNISPILIDRAQVSLILCFSAMVLSLCIAIPLGMWAARRANHLDGLALSITTQIGIAIPNFLAALLLVTIVAVHWRLLPAQGWVVPSDNVWAFLQRLILPVLALTLVQAAILARYVRNAVLEILTQDYIRTARMKGFSLHGALMHHGIRNAALPVLTVAGVQLTSLIVGAVVIEHVFMIPGLGSLLLDAVSTRDLPLVQAVVMFLVFFTLVVNFLIDVGTTLIDPRIRK</sequence>
<evidence type="ECO:0000256" key="5">
    <source>
        <dbReference type="ARBA" id="ARBA00022989"/>
    </source>
</evidence>
<comment type="similarity">
    <text evidence="7">Belongs to the binding-protein-dependent transport system permease family.</text>
</comment>
<feature type="transmembrane region" description="Helical" evidence="7">
    <location>
        <begin position="281"/>
        <end position="307"/>
    </location>
</feature>
<evidence type="ECO:0000256" key="3">
    <source>
        <dbReference type="ARBA" id="ARBA00022475"/>
    </source>
</evidence>
<name>A0A7H0SQ38_9CORY</name>
<feature type="transmembrane region" description="Helical" evidence="7">
    <location>
        <begin position="181"/>
        <end position="200"/>
    </location>
</feature>
<proteinExistence type="inferred from homology"/>
<dbReference type="RefSeq" id="WP_187973977.1">
    <property type="nucleotide sequence ID" value="NZ_CP046884.1"/>
</dbReference>
<evidence type="ECO:0000313" key="10">
    <source>
        <dbReference type="Proteomes" id="UP000516320"/>
    </source>
</evidence>
<feature type="transmembrane region" description="Helical" evidence="7">
    <location>
        <begin position="237"/>
        <end position="261"/>
    </location>
</feature>
<feature type="transmembrane region" description="Helical" evidence="7">
    <location>
        <begin position="12"/>
        <end position="30"/>
    </location>
</feature>
<dbReference type="PANTHER" id="PTHR43163">
    <property type="entry name" value="DIPEPTIDE TRANSPORT SYSTEM PERMEASE PROTEIN DPPB-RELATED"/>
    <property type="match status" value="1"/>
</dbReference>
<dbReference type="PROSITE" id="PS50928">
    <property type="entry name" value="ABC_TM1"/>
    <property type="match status" value="1"/>
</dbReference>
<dbReference type="Proteomes" id="UP000516320">
    <property type="component" value="Chromosome"/>
</dbReference>
<dbReference type="InterPro" id="IPR035906">
    <property type="entry name" value="MetI-like_sf"/>
</dbReference>
<dbReference type="GO" id="GO:0071916">
    <property type="term" value="F:dipeptide transmembrane transporter activity"/>
    <property type="evidence" value="ECO:0007669"/>
    <property type="project" value="TreeGrafter"/>
</dbReference>
<dbReference type="AlphaFoldDB" id="A0A7H0SQ38"/>
<keyword evidence="6 7" id="KW-0472">Membrane</keyword>
<dbReference type="Pfam" id="PF00528">
    <property type="entry name" value="BPD_transp_1"/>
    <property type="match status" value="1"/>
</dbReference>
<comment type="subcellular location">
    <subcellularLocation>
        <location evidence="1 7">Cell membrane</location>
        <topology evidence="1 7">Multi-pass membrane protein</topology>
    </subcellularLocation>
</comment>
<dbReference type="SUPFAM" id="SSF161098">
    <property type="entry name" value="MetI-like"/>
    <property type="match status" value="1"/>
</dbReference>
<evidence type="ECO:0000256" key="6">
    <source>
        <dbReference type="ARBA" id="ARBA00023136"/>
    </source>
</evidence>
<dbReference type="Gene3D" id="1.10.3720.10">
    <property type="entry name" value="MetI-like"/>
    <property type="match status" value="1"/>
</dbReference>
<dbReference type="PANTHER" id="PTHR43163:SF6">
    <property type="entry name" value="DIPEPTIDE TRANSPORT SYSTEM PERMEASE PROTEIN DPPB-RELATED"/>
    <property type="match status" value="1"/>
</dbReference>
<dbReference type="InterPro" id="IPR045621">
    <property type="entry name" value="BPD_transp_1_N"/>
</dbReference>
<gene>
    <name evidence="9" type="ORF">GP475_08460</name>
</gene>
<evidence type="ECO:0000256" key="7">
    <source>
        <dbReference type="RuleBase" id="RU363032"/>
    </source>
</evidence>
<dbReference type="GO" id="GO:0005886">
    <property type="term" value="C:plasma membrane"/>
    <property type="evidence" value="ECO:0007669"/>
    <property type="project" value="UniProtKB-SubCell"/>
</dbReference>
<organism evidence="9 10">
    <name type="scientific">Corynebacterium poyangense</name>
    <dbReference type="NCBI Taxonomy" id="2684405"/>
    <lineage>
        <taxon>Bacteria</taxon>
        <taxon>Bacillati</taxon>
        <taxon>Actinomycetota</taxon>
        <taxon>Actinomycetes</taxon>
        <taxon>Mycobacteriales</taxon>
        <taxon>Corynebacteriaceae</taxon>
        <taxon>Corynebacterium</taxon>
    </lineage>
</organism>
<protein>
    <submittedName>
        <fullName evidence="9">ABC transporter permease subunit</fullName>
    </submittedName>
</protein>
<dbReference type="KEGG" id="cpoy:GP475_08460"/>
<dbReference type="EMBL" id="CP046884">
    <property type="protein sequence ID" value="QNQ90663.1"/>
    <property type="molecule type" value="Genomic_DNA"/>
</dbReference>
<keyword evidence="2 7" id="KW-0813">Transport</keyword>
<evidence type="ECO:0000313" key="9">
    <source>
        <dbReference type="EMBL" id="QNQ90663.1"/>
    </source>
</evidence>
<keyword evidence="10" id="KW-1185">Reference proteome</keyword>
<feature type="domain" description="ABC transmembrane type-1" evidence="8">
    <location>
        <begin position="95"/>
        <end position="300"/>
    </location>
</feature>
<keyword evidence="5 7" id="KW-1133">Transmembrane helix</keyword>
<dbReference type="InterPro" id="IPR000515">
    <property type="entry name" value="MetI-like"/>
</dbReference>
<evidence type="ECO:0000256" key="2">
    <source>
        <dbReference type="ARBA" id="ARBA00022448"/>
    </source>
</evidence>
<keyword evidence="3" id="KW-1003">Cell membrane</keyword>
<dbReference type="Pfam" id="PF19300">
    <property type="entry name" value="BPD_transp_1_N"/>
    <property type="match status" value="1"/>
</dbReference>
<reference evidence="9 10" key="1">
    <citation type="submission" date="2019-12" db="EMBL/GenBank/DDBJ databases">
        <title>Corynebacterium sp. nov., isolated from feces of the Anser Albifrons in China.</title>
        <authorList>
            <person name="Liu Q."/>
        </authorList>
    </citation>
    <scope>NUCLEOTIDE SEQUENCE [LARGE SCALE GENOMIC DNA]</scope>
    <source>
        <strain evidence="9 10">4H37-19</strain>
    </source>
</reference>
<dbReference type="CDD" id="cd06261">
    <property type="entry name" value="TM_PBP2"/>
    <property type="match status" value="1"/>
</dbReference>
<accession>A0A7H0SQ38</accession>
<evidence type="ECO:0000256" key="1">
    <source>
        <dbReference type="ARBA" id="ARBA00004651"/>
    </source>
</evidence>
<feature type="transmembrane region" description="Helical" evidence="7">
    <location>
        <begin position="97"/>
        <end position="119"/>
    </location>
</feature>
<evidence type="ECO:0000259" key="8">
    <source>
        <dbReference type="PROSITE" id="PS50928"/>
    </source>
</evidence>